<feature type="transmembrane region" description="Helical" evidence="9">
    <location>
        <begin position="265"/>
        <end position="288"/>
    </location>
</feature>
<feature type="transmembrane region" description="Helical" evidence="9">
    <location>
        <begin position="392"/>
        <end position="414"/>
    </location>
</feature>
<evidence type="ECO:0000256" key="3">
    <source>
        <dbReference type="ARBA" id="ARBA00022448"/>
    </source>
</evidence>
<dbReference type="InterPro" id="IPR020846">
    <property type="entry name" value="MFS_dom"/>
</dbReference>
<feature type="transmembrane region" description="Helical" evidence="9">
    <location>
        <begin position="551"/>
        <end position="572"/>
    </location>
</feature>
<evidence type="ECO:0000256" key="5">
    <source>
        <dbReference type="ARBA" id="ARBA00022692"/>
    </source>
</evidence>
<dbReference type="PANTHER" id="PTHR48022">
    <property type="entry name" value="PLASTIDIC GLUCOSE TRANSPORTER 4"/>
    <property type="match status" value="1"/>
</dbReference>
<gene>
    <name evidence="11" type="ORF">PENCOP_c012G02569</name>
</gene>
<keyword evidence="7 9" id="KW-0472">Membrane</keyword>
<evidence type="ECO:0000256" key="4">
    <source>
        <dbReference type="ARBA" id="ARBA00022597"/>
    </source>
</evidence>
<feature type="transmembrane region" description="Helical" evidence="9">
    <location>
        <begin position="236"/>
        <end position="258"/>
    </location>
</feature>
<evidence type="ECO:0000259" key="10">
    <source>
        <dbReference type="PROSITE" id="PS50850"/>
    </source>
</evidence>
<dbReference type="EMBL" id="MDDG01000012">
    <property type="protein sequence ID" value="OQE36106.1"/>
    <property type="molecule type" value="Genomic_DNA"/>
</dbReference>
<feature type="transmembrane region" description="Helical" evidence="9">
    <location>
        <begin position="426"/>
        <end position="446"/>
    </location>
</feature>
<dbReference type="PROSITE" id="PS00217">
    <property type="entry name" value="SUGAR_TRANSPORT_2"/>
    <property type="match status" value="1"/>
</dbReference>
<evidence type="ECO:0000313" key="12">
    <source>
        <dbReference type="Proteomes" id="UP000191500"/>
    </source>
</evidence>
<evidence type="ECO:0000256" key="8">
    <source>
        <dbReference type="RuleBase" id="RU003346"/>
    </source>
</evidence>
<keyword evidence="5 9" id="KW-0812">Transmembrane</keyword>
<dbReference type="GO" id="GO:0016020">
    <property type="term" value="C:membrane"/>
    <property type="evidence" value="ECO:0007669"/>
    <property type="project" value="UniProtKB-SubCell"/>
</dbReference>
<feature type="transmembrane region" description="Helical" evidence="9">
    <location>
        <begin position="484"/>
        <end position="509"/>
    </location>
</feature>
<feature type="transmembrane region" description="Helical" evidence="9">
    <location>
        <begin position="521"/>
        <end position="539"/>
    </location>
</feature>
<dbReference type="GO" id="GO:0005351">
    <property type="term" value="F:carbohydrate:proton symporter activity"/>
    <property type="evidence" value="ECO:0007669"/>
    <property type="project" value="TreeGrafter"/>
</dbReference>
<sequence length="624" mass="69563">MRSGRGEKCPQALPPHLSTPFFGSIRFLSLEFSITILERLVELRLAITILLTNSPPCHHMATKARHELVEVSFDEIPLGQGSHSHHEDIFSDLSARIPSLQPLSSGARAATKAEQKMSLLTGCQLYPKAIFWSIVLSFTIIMEGYDTTLLVSFFTFPGFKQKYGAPDPSQPGNFEISPKWQSALTSSAVVGQIIGLVLNGFLADRFGYRRTILTALVSLCCFISLPFFAVDVRMFLAGQILCGIPWGIFQTLATTYAAEVLPVALRAYVLSSMNICWLVGQLCAVGVVRSQAGNGTEWAYRLPLALQWALAFPIIIGVYFAPESPGWLIRKERPVEARRTLLRLTTSHGDSFNVDEVVAMMTHTNETEKYLGNGQITYLDCFKGINLRRTEIACMIWITQQASFSSSGTYAAYFYEQAGLSVQNSFSLAIGMYGIAIVGAILSWFWMRRAGRRRIYLIGLAASMVILTIAGSIGFLPSTNAQSWALGGLITFLTFIYNLSIGPICYVLVAEVPCTRLRIKTVILARIVYNVASIATNVITPRMLNPTAWNWKGKSCFFFLGFSAVCFIWCYLRLPETFGLSYLEIDILFEKRAKTSKFRELQRHLANRGYFSVPDEVQKPPAMW</sequence>
<dbReference type="NCBIfam" id="TIGR00879">
    <property type="entry name" value="SP"/>
    <property type="match status" value="1"/>
</dbReference>
<dbReference type="InterPro" id="IPR003663">
    <property type="entry name" value="Sugar/inositol_transpt"/>
</dbReference>
<dbReference type="InterPro" id="IPR050360">
    <property type="entry name" value="MFS_Sugar_Transporters"/>
</dbReference>
<accession>A0A1V6UCA9</accession>
<evidence type="ECO:0000256" key="1">
    <source>
        <dbReference type="ARBA" id="ARBA00004141"/>
    </source>
</evidence>
<feature type="transmembrane region" description="Helical" evidence="9">
    <location>
        <begin position="211"/>
        <end position="230"/>
    </location>
</feature>
<feature type="domain" description="Major facilitator superfamily (MFS) profile" evidence="10">
    <location>
        <begin position="132"/>
        <end position="578"/>
    </location>
</feature>
<evidence type="ECO:0000313" key="11">
    <source>
        <dbReference type="EMBL" id="OQE36106.1"/>
    </source>
</evidence>
<name>A0A1V6UCA9_9EURO</name>
<dbReference type="AlphaFoldDB" id="A0A1V6UCA9"/>
<comment type="subcellular location">
    <subcellularLocation>
        <location evidence="1">Membrane</location>
        <topology evidence="1">Multi-pass membrane protein</topology>
    </subcellularLocation>
</comment>
<dbReference type="Pfam" id="PF00083">
    <property type="entry name" value="Sugar_tr"/>
    <property type="match status" value="1"/>
</dbReference>
<dbReference type="PANTHER" id="PTHR48022:SF49">
    <property type="entry name" value="SUGAR TRANSPORTER, PUTATIVE (AFU_ORTHOLOGUE AFUA_8G01340)-RELATED"/>
    <property type="match status" value="1"/>
</dbReference>
<dbReference type="InterPro" id="IPR005829">
    <property type="entry name" value="Sugar_transporter_CS"/>
</dbReference>
<feature type="transmembrane region" description="Helical" evidence="9">
    <location>
        <begin position="300"/>
        <end position="321"/>
    </location>
</feature>
<reference evidence="12" key="1">
    <citation type="journal article" date="2017" name="Nat. Microbiol.">
        <title>Global analysis of biosynthetic gene clusters reveals vast potential of secondary metabolite production in Penicillium species.</title>
        <authorList>
            <person name="Nielsen J.C."/>
            <person name="Grijseels S."/>
            <person name="Prigent S."/>
            <person name="Ji B."/>
            <person name="Dainat J."/>
            <person name="Nielsen K.F."/>
            <person name="Frisvad J.C."/>
            <person name="Workman M."/>
            <person name="Nielsen J."/>
        </authorList>
    </citation>
    <scope>NUCLEOTIDE SEQUENCE [LARGE SCALE GENOMIC DNA]</scope>
    <source>
        <strain evidence="12">IBT 31321</strain>
    </source>
</reference>
<dbReference type="SUPFAM" id="SSF103473">
    <property type="entry name" value="MFS general substrate transporter"/>
    <property type="match status" value="1"/>
</dbReference>
<comment type="similarity">
    <text evidence="2 8">Belongs to the major facilitator superfamily. Sugar transporter (TC 2.A.1.1) family.</text>
</comment>
<dbReference type="Proteomes" id="UP000191500">
    <property type="component" value="Unassembled WGS sequence"/>
</dbReference>
<feature type="transmembrane region" description="Helical" evidence="9">
    <location>
        <begin position="183"/>
        <end position="202"/>
    </location>
</feature>
<protein>
    <recommendedName>
        <fullName evidence="10">Major facilitator superfamily (MFS) profile domain-containing protein</fullName>
    </recommendedName>
</protein>
<feature type="transmembrane region" description="Helical" evidence="9">
    <location>
        <begin position="125"/>
        <end position="145"/>
    </location>
</feature>
<dbReference type="PROSITE" id="PS50850">
    <property type="entry name" value="MFS"/>
    <property type="match status" value="1"/>
</dbReference>
<keyword evidence="4" id="KW-0762">Sugar transport</keyword>
<proteinExistence type="inferred from homology"/>
<feature type="transmembrane region" description="Helical" evidence="9">
    <location>
        <begin position="455"/>
        <end position="478"/>
    </location>
</feature>
<evidence type="ECO:0000256" key="6">
    <source>
        <dbReference type="ARBA" id="ARBA00022989"/>
    </source>
</evidence>
<evidence type="ECO:0000256" key="2">
    <source>
        <dbReference type="ARBA" id="ARBA00010992"/>
    </source>
</evidence>
<keyword evidence="6 9" id="KW-1133">Transmembrane helix</keyword>
<keyword evidence="12" id="KW-1185">Reference proteome</keyword>
<keyword evidence="3 8" id="KW-0813">Transport</keyword>
<dbReference type="InterPro" id="IPR005828">
    <property type="entry name" value="MFS_sugar_transport-like"/>
</dbReference>
<dbReference type="FunFam" id="1.20.1250.20:FF:000254">
    <property type="entry name" value="MAL31p Maltose permease"/>
    <property type="match status" value="1"/>
</dbReference>
<comment type="caution">
    <text evidence="11">The sequence shown here is derived from an EMBL/GenBank/DDBJ whole genome shotgun (WGS) entry which is preliminary data.</text>
</comment>
<organism evidence="11 12">
    <name type="scientific">Penicillium coprophilum</name>
    <dbReference type="NCBI Taxonomy" id="36646"/>
    <lineage>
        <taxon>Eukaryota</taxon>
        <taxon>Fungi</taxon>
        <taxon>Dikarya</taxon>
        <taxon>Ascomycota</taxon>
        <taxon>Pezizomycotina</taxon>
        <taxon>Eurotiomycetes</taxon>
        <taxon>Eurotiomycetidae</taxon>
        <taxon>Eurotiales</taxon>
        <taxon>Aspergillaceae</taxon>
        <taxon>Penicillium</taxon>
    </lineage>
</organism>
<dbReference type="InterPro" id="IPR036259">
    <property type="entry name" value="MFS_trans_sf"/>
</dbReference>
<evidence type="ECO:0000256" key="9">
    <source>
        <dbReference type="SAM" id="Phobius"/>
    </source>
</evidence>
<evidence type="ECO:0000256" key="7">
    <source>
        <dbReference type="ARBA" id="ARBA00023136"/>
    </source>
</evidence>
<dbReference type="Gene3D" id="1.20.1250.20">
    <property type="entry name" value="MFS general substrate transporter like domains"/>
    <property type="match status" value="1"/>
</dbReference>